<dbReference type="RefSeq" id="WP_146833623.1">
    <property type="nucleotide sequence ID" value="NZ_CP042476.1"/>
</dbReference>
<dbReference type="GO" id="GO:0004222">
    <property type="term" value="F:metalloendopeptidase activity"/>
    <property type="evidence" value="ECO:0007669"/>
    <property type="project" value="TreeGrafter"/>
</dbReference>
<evidence type="ECO:0000313" key="3">
    <source>
        <dbReference type="Proteomes" id="UP000321954"/>
    </source>
</evidence>
<organism evidence="2 3">
    <name type="scientific">Antarcticibacterium arcticum</name>
    <dbReference type="NCBI Taxonomy" id="2585771"/>
    <lineage>
        <taxon>Bacteria</taxon>
        <taxon>Pseudomonadati</taxon>
        <taxon>Bacteroidota</taxon>
        <taxon>Flavobacteriia</taxon>
        <taxon>Flavobacteriales</taxon>
        <taxon>Flavobacteriaceae</taxon>
        <taxon>Antarcticibacterium</taxon>
    </lineage>
</organism>
<dbReference type="SUPFAM" id="SSF51261">
    <property type="entry name" value="Duplicated hybrid motif"/>
    <property type="match status" value="1"/>
</dbReference>
<dbReference type="Proteomes" id="UP000321954">
    <property type="component" value="Chromosome"/>
</dbReference>
<dbReference type="InterPro" id="IPR050570">
    <property type="entry name" value="Cell_wall_metabolism_enzyme"/>
</dbReference>
<dbReference type="PANTHER" id="PTHR21666">
    <property type="entry name" value="PEPTIDASE-RELATED"/>
    <property type="match status" value="1"/>
</dbReference>
<keyword evidence="3" id="KW-1185">Reference proteome</keyword>
<protein>
    <submittedName>
        <fullName evidence="2">Peptidoglycan DD-metalloendopeptidase family protein</fullName>
    </submittedName>
</protein>
<dbReference type="Pfam" id="PF01551">
    <property type="entry name" value="Peptidase_M23"/>
    <property type="match status" value="1"/>
</dbReference>
<dbReference type="CDD" id="cd12797">
    <property type="entry name" value="M23_peptidase"/>
    <property type="match status" value="1"/>
</dbReference>
<dbReference type="PANTHER" id="PTHR21666:SF270">
    <property type="entry name" value="MUREIN HYDROLASE ACTIVATOR ENVC"/>
    <property type="match status" value="1"/>
</dbReference>
<reference evidence="2 3" key="1">
    <citation type="submission" date="2019-08" db="EMBL/GenBank/DDBJ databases">
        <title>Antarcticibacterium arcticum sp. nov., a bacterium isolated from marine sediment of the Canadian Beaufort Sea.</title>
        <authorList>
            <person name="Lee Y.M."/>
            <person name="Baek K."/>
            <person name="Lee D.-H."/>
            <person name="Shin S.C."/>
            <person name="Jin Y.K."/>
            <person name="Park Y."/>
        </authorList>
    </citation>
    <scope>NUCLEOTIDE SEQUENCE [LARGE SCALE GENOMIC DNA]</scope>
    <source>
        <strain evidence="2 3">PAMC 28998</strain>
    </source>
</reference>
<evidence type="ECO:0000313" key="2">
    <source>
        <dbReference type="EMBL" id="QED37797.1"/>
    </source>
</evidence>
<proteinExistence type="predicted"/>
<accession>A0A5B8YLW6</accession>
<dbReference type="EMBL" id="CP042476">
    <property type="protein sequence ID" value="QED37797.1"/>
    <property type="molecule type" value="Genomic_DNA"/>
</dbReference>
<dbReference type="InterPro" id="IPR016047">
    <property type="entry name" value="M23ase_b-sheet_dom"/>
</dbReference>
<name>A0A5B8YLW6_9FLAO</name>
<dbReference type="InterPro" id="IPR011055">
    <property type="entry name" value="Dup_hybrid_motif"/>
</dbReference>
<evidence type="ECO:0000259" key="1">
    <source>
        <dbReference type="Pfam" id="PF01551"/>
    </source>
</evidence>
<sequence>MAKDEFAEFIKELTTGFTPVIDTKYAKKDFVHIDLSGKNKDLNNIKIPSALEYKKYIDEFVASQKAKVAFGGYNEKRNLYQQSVIFNNENKSSPREVHIGLDLWCDVGTSVIAPLDGTVHSFQDNEGFGNYGPTLILEHIYGEKTFYTLYGHLSRKCLETFAFGQIIEAGDKLGKLGSSRVNGDYAPHLHFQIINDLQGFNGDYPGVVAAKDLDTYLKNCPDPNLLLKI</sequence>
<dbReference type="OrthoDB" id="9801052at2"/>
<feature type="domain" description="M23ase beta-sheet core" evidence="1">
    <location>
        <begin position="97"/>
        <end position="196"/>
    </location>
</feature>
<dbReference type="AlphaFoldDB" id="A0A5B8YLW6"/>
<dbReference type="Gene3D" id="2.70.70.10">
    <property type="entry name" value="Glucose Permease (Domain IIA)"/>
    <property type="match status" value="1"/>
</dbReference>
<gene>
    <name evidence="2" type="ORF">FK178_08705</name>
</gene>
<dbReference type="KEGG" id="anp:FK178_08705"/>